<organism evidence="1 2">
    <name type="scientific">Vibrio variabilis</name>
    <dbReference type="NCBI Taxonomy" id="990271"/>
    <lineage>
        <taxon>Bacteria</taxon>
        <taxon>Pseudomonadati</taxon>
        <taxon>Pseudomonadota</taxon>
        <taxon>Gammaproteobacteria</taxon>
        <taxon>Vibrionales</taxon>
        <taxon>Vibrionaceae</taxon>
        <taxon>Vibrio</taxon>
    </lineage>
</organism>
<reference evidence="2" key="2">
    <citation type="submission" date="2014-09" db="EMBL/GenBank/DDBJ databases">
        <authorList>
            <consortium name="NBRP consortium"/>
            <person name="Sawabe T."/>
            <person name="Meirelles P."/>
            <person name="Nakanishi M."/>
            <person name="Sayaka M."/>
            <person name="Hattori M."/>
            <person name="Ohkuma M."/>
        </authorList>
    </citation>
    <scope>NUCLEOTIDE SEQUENCE [LARGE SCALE GENOMIC DNA]</scope>
    <source>
        <strain evidence="2">JCM 19239</strain>
    </source>
</reference>
<reference evidence="2" key="1">
    <citation type="submission" date="2014-09" db="EMBL/GenBank/DDBJ databases">
        <title>Vibrio variabilis JCM 19239. (C206) whole genome shotgun sequence.</title>
        <authorList>
            <person name="Sawabe T."/>
            <person name="Meirelles P."/>
            <person name="Nakanishi M."/>
            <person name="Sayaka M."/>
            <person name="Hattori M."/>
            <person name="Ohkuma M."/>
        </authorList>
    </citation>
    <scope>NUCLEOTIDE SEQUENCE [LARGE SCALE GENOMIC DNA]</scope>
    <source>
        <strain evidence="2">JCM 19239</strain>
    </source>
</reference>
<evidence type="ECO:0000313" key="2">
    <source>
        <dbReference type="Proteomes" id="UP000029223"/>
    </source>
</evidence>
<dbReference type="EMBL" id="BBMS01000005">
    <property type="protein sequence ID" value="GAL24714.1"/>
    <property type="molecule type" value="Genomic_DNA"/>
</dbReference>
<dbReference type="Proteomes" id="UP000029223">
    <property type="component" value="Unassembled WGS sequence"/>
</dbReference>
<dbReference type="Gene3D" id="3.40.190.10">
    <property type="entry name" value="Periplasmic binding protein-like II"/>
    <property type="match status" value="2"/>
</dbReference>
<name>A0ABQ0J7F8_9VIBR</name>
<accession>A0ABQ0J7F8</accession>
<protein>
    <submittedName>
        <fullName evidence="1">Transcriptional regulator LysR family</fullName>
    </submittedName>
</protein>
<sequence>MHSLGDIEAATFKVPPFDQELLFDQLRAQQIDLVIDTTTTKDSAFEIESIHNEPIAVICRKDHPKIIGETLSRELYYQLEHIEYKATRDGRSF</sequence>
<proteinExistence type="predicted"/>
<comment type="caution">
    <text evidence="1">The sequence shown here is derived from an EMBL/GenBank/DDBJ whole genome shotgun (WGS) entry which is preliminary data.</text>
</comment>
<dbReference type="SUPFAM" id="SSF53850">
    <property type="entry name" value="Periplasmic binding protein-like II"/>
    <property type="match status" value="1"/>
</dbReference>
<evidence type="ECO:0000313" key="1">
    <source>
        <dbReference type="EMBL" id="GAL24714.1"/>
    </source>
</evidence>
<keyword evidence="2" id="KW-1185">Reference proteome</keyword>
<gene>
    <name evidence="1" type="ORF">JCM19239_7314</name>
</gene>